<evidence type="ECO:0000256" key="4">
    <source>
        <dbReference type="ARBA" id="ARBA00022679"/>
    </source>
</evidence>
<evidence type="ECO:0000256" key="6">
    <source>
        <dbReference type="ARBA" id="ARBA00022842"/>
    </source>
</evidence>
<dbReference type="EC" id="2.2.1.7" evidence="11"/>
<keyword evidence="9 11" id="KW-0414">Isoprene biosynthesis</keyword>
<keyword evidence="6 11" id="KW-0460">Magnesium</keyword>
<dbReference type="Pfam" id="PF02779">
    <property type="entry name" value="Transket_pyr"/>
    <property type="match status" value="1"/>
</dbReference>
<feature type="binding site" evidence="11">
    <location>
        <position position="152"/>
    </location>
    <ligand>
        <name>Mg(2+)</name>
        <dbReference type="ChEBI" id="CHEBI:18420"/>
    </ligand>
</feature>
<evidence type="ECO:0000256" key="8">
    <source>
        <dbReference type="ARBA" id="ARBA00023052"/>
    </source>
</evidence>
<organism evidence="13 14">
    <name type="scientific">Tannerella forsythia</name>
    <name type="common">Bacteroides forsythus</name>
    <dbReference type="NCBI Taxonomy" id="28112"/>
    <lineage>
        <taxon>Bacteria</taxon>
        <taxon>Pseudomonadati</taxon>
        <taxon>Bacteroidota</taxon>
        <taxon>Bacteroidia</taxon>
        <taxon>Bacteroidales</taxon>
        <taxon>Tannerellaceae</taxon>
        <taxon>Tannerella</taxon>
    </lineage>
</organism>
<evidence type="ECO:0000256" key="2">
    <source>
        <dbReference type="ARBA" id="ARBA00011081"/>
    </source>
</evidence>
<reference evidence="13 14" key="1">
    <citation type="submission" date="2016-09" db="EMBL/GenBank/DDBJ databases">
        <authorList>
            <person name="Capua I."/>
            <person name="De Benedictis P."/>
            <person name="Joannis T."/>
            <person name="Lombin L.H."/>
            <person name="Cattoli G."/>
        </authorList>
    </citation>
    <scope>NUCLEOTIDE SEQUENCE [LARGE SCALE GENOMIC DNA]</scope>
    <source>
        <strain evidence="13 14">UB20</strain>
    </source>
</reference>
<evidence type="ECO:0000256" key="10">
    <source>
        <dbReference type="ARBA" id="ARBA00055605"/>
    </source>
</evidence>
<dbReference type="CDD" id="cd02007">
    <property type="entry name" value="TPP_DXS"/>
    <property type="match status" value="1"/>
</dbReference>
<dbReference type="OrthoDB" id="9803371at2"/>
<dbReference type="RefSeq" id="WP_074449438.1">
    <property type="nucleotide sequence ID" value="NZ_FMMM01000021.1"/>
</dbReference>
<dbReference type="FunFam" id="3.40.50.920:FF:000002">
    <property type="entry name" value="1-deoxy-D-xylulose-5-phosphate synthase"/>
    <property type="match status" value="1"/>
</dbReference>
<name>A0A1D3UF86_TANFO</name>
<evidence type="ECO:0000256" key="9">
    <source>
        <dbReference type="ARBA" id="ARBA00023229"/>
    </source>
</evidence>
<keyword evidence="5 11" id="KW-0479">Metal-binding</keyword>
<comment type="subunit">
    <text evidence="3 11">Homodimer.</text>
</comment>
<feature type="binding site" evidence="11">
    <location>
        <position position="181"/>
    </location>
    <ligand>
        <name>Mg(2+)</name>
        <dbReference type="ChEBI" id="CHEBI:18420"/>
    </ligand>
</feature>
<comment type="pathway">
    <text evidence="1 11">Metabolic intermediate biosynthesis; 1-deoxy-D-xylulose 5-phosphate biosynthesis; 1-deoxy-D-xylulose 5-phosphate from D-glyceraldehyde 3-phosphate and pyruvate: step 1/1.</text>
</comment>
<dbReference type="InterPro" id="IPR005477">
    <property type="entry name" value="Dxylulose-5-P_synthase"/>
</dbReference>
<evidence type="ECO:0000256" key="11">
    <source>
        <dbReference type="HAMAP-Rule" id="MF_00315"/>
    </source>
</evidence>
<dbReference type="Gene3D" id="3.40.50.920">
    <property type="match status" value="1"/>
</dbReference>
<dbReference type="SMART" id="SM00861">
    <property type="entry name" value="Transket_pyr"/>
    <property type="match status" value="1"/>
</dbReference>
<feature type="binding site" evidence="11">
    <location>
        <begin position="120"/>
        <end position="122"/>
    </location>
    <ligand>
        <name>thiamine diphosphate</name>
        <dbReference type="ChEBI" id="CHEBI:58937"/>
    </ligand>
</feature>
<evidence type="ECO:0000313" key="13">
    <source>
        <dbReference type="EMBL" id="SCQ18812.1"/>
    </source>
</evidence>
<dbReference type="EMBL" id="FMMM01000021">
    <property type="protein sequence ID" value="SCQ18812.1"/>
    <property type="molecule type" value="Genomic_DNA"/>
</dbReference>
<dbReference type="Gene3D" id="3.40.50.970">
    <property type="match status" value="2"/>
</dbReference>
<dbReference type="SUPFAM" id="SSF52518">
    <property type="entry name" value="Thiamin diphosphate-binding fold (THDP-binding)"/>
    <property type="match status" value="2"/>
</dbReference>
<evidence type="ECO:0000259" key="12">
    <source>
        <dbReference type="SMART" id="SM00861"/>
    </source>
</evidence>
<feature type="binding site" evidence="11">
    <location>
        <position position="377"/>
    </location>
    <ligand>
        <name>thiamine diphosphate</name>
        <dbReference type="ChEBI" id="CHEBI:58937"/>
    </ligand>
</feature>
<feature type="binding site" evidence="11">
    <location>
        <begin position="153"/>
        <end position="154"/>
    </location>
    <ligand>
        <name>thiamine diphosphate</name>
        <dbReference type="ChEBI" id="CHEBI:58937"/>
    </ligand>
</feature>
<comment type="cofactor">
    <cofactor evidence="11">
        <name>Mg(2+)</name>
        <dbReference type="ChEBI" id="CHEBI:18420"/>
    </cofactor>
    <text evidence="11">Binds 1 Mg(2+) ion per subunit.</text>
</comment>
<keyword evidence="7 11" id="KW-0784">Thiamine biosynthesis</keyword>
<dbReference type="NCBIfam" id="TIGR00204">
    <property type="entry name" value="dxs"/>
    <property type="match status" value="1"/>
</dbReference>
<dbReference type="PANTHER" id="PTHR43322:SF5">
    <property type="entry name" value="1-DEOXY-D-XYLULOSE-5-PHOSPHATE SYNTHASE, CHLOROPLASTIC"/>
    <property type="match status" value="1"/>
</dbReference>
<feature type="binding site" evidence="11">
    <location>
        <position position="181"/>
    </location>
    <ligand>
        <name>thiamine diphosphate</name>
        <dbReference type="ChEBI" id="CHEBI:58937"/>
    </ligand>
</feature>
<dbReference type="AlphaFoldDB" id="A0A1D3UF86"/>
<comment type="function">
    <text evidence="10 11">Catalyzes the acyloin condensation reaction between C atoms 2 and 3 of pyruvate and glyceraldehyde 3-phosphate to yield 1-deoxy-D-xylulose-5-phosphate (DXP).</text>
</comment>
<dbReference type="HAMAP" id="MF_00315">
    <property type="entry name" value="DXP_synth"/>
    <property type="match status" value="1"/>
</dbReference>
<dbReference type="Pfam" id="PF13292">
    <property type="entry name" value="DXP_synthase_N"/>
    <property type="match status" value="1"/>
</dbReference>
<feature type="binding site" evidence="11">
    <location>
        <position position="293"/>
    </location>
    <ligand>
        <name>thiamine diphosphate</name>
        <dbReference type="ChEBI" id="CHEBI:58937"/>
    </ligand>
</feature>
<dbReference type="GO" id="GO:0008661">
    <property type="term" value="F:1-deoxy-D-xylulose-5-phosphate synthase activity"/>
    <property type="evidence" value="ECO:0007669"/>
    <property type="project" value="UniProtKB-UniRule"/>
</dbReference>
<dbReference type="InterPro" id="IPR005475">
    <property type="entry name" value="Transketolase-like_Pyr-bd"/>
</dbReference>
<comment type="catalytic activity">
    <reaction evidence="11">
        <text>D-glyceraldehyde 3-phosphate + pyruvate + H(+) = 1-deoxy-D-xylulose 5-phosphate + CO2</text>
        <dbReference type="Rhea" id="RHEA:12605"/>
        <dbReference type="ChEBI" id="CHEBI:15361"/>
        <dbReference type="ChEBI" id="CHEBI:15378"/>
        <dbReference type="ChEBI" id="CHEBI:16526"/>
        <dbReference type="ChEBI" id="CHEBI:57792"/>
        <dbReference type="ChEBI" id="CHEBI:59776"/>
        <dbReference type="EC" id="2.2.1.7"/>
    </reaction>
</comment>
<dbReference type="GO" id="GO:0019288">
    <property type="term" value="P:isopentenyl diphosphate biosynthetic process, methylerythritol 4-phosphate pathway"/>
    <property type="evidence" value="ECO:0007669"/>
    <property type="project" value="TreeGrafter"/>
</dbReference>
<dbReference type="NCBIfam" id="NF003933">
    <property type="entry name" value="PRK05444.2-2"/>
    <property type="match status" value="1"/>
</dbReference>
<dbReference type="Pfam" id="PF02780">
    <property type="entry name" value="Transketolase_C"/>
    <property type="match status" value="1"/>
</dbReference>
<evidence type="ECO:0000256" key="1">
    <source>
        <dbReference type="ARBA" id="ARBA00004980"/>
    </source>
</evidence>
<dbReference type="InterPro" id="IPR029061">
    <property type="entry name" value="THDP-binding"/>
</dbReference>
<evidence type="ECO:0000256" key="5">
    <source>
        <dbReference type="ARBA" id="ARBA00022723"/>
    </source>
</evidence>
<keyword evidence="8 11" id="KW-0786">Thiamine pyrophosphate</keyword>
<dbReference type="GO" id="GO:0030976">
    <property type="term" value="F:thiamine pyrophosphate binding"/>
    <property type="evidence" value="ECO:0007669"/>
    <property type="project" value="UniProtKB-UniRule"/>
</dbReference>
<evidence type="ECO:0000313" key="14">
    <source>
        <dbReference type="Proteomes" id="UP000182057"/>
    </source>
</evidence>
<dbReference type="FunFam" id="3.40.50.970:FF:000005">
    <property type="entry name" value="1-deoxy-D-xylulose-5-phosphate synthase"/>
    <property type="match status" value="1"/>
</dbReference>
<dbReference type="UniPathway" id="UPA00064">
    <property type="reaction ID" value="UER00091"/>
</dbReference>
<dbReference type="GO" id="GO:0009228">
    <property type="term" value="P:thiamine biosynthetic process"/>
    <property type="evidence" value="ECO:0007669"/>
    <property type="project" value="UniProtKB-UniRule"/>
</dbReference>
<comment type="similarity">
    <text evidence="2 11">Belongs to the transketolase family. DXPS subfamily.</text>
</comment>
<evidence type="ECO:0000256" key="7">
    <source>
        <dbReference type="ARBA" id="ARBA00022977"/>
    </source>
</evidence>
<gene>
    <name evidence="11 13" type="primary">dxs</name>
    <name evidence="13" type="ORF">TFUB20_00476</name>
</gene>
<dbReference type="InterPro" id="IPR009014">
    <property type="entry name" value="Transketo_C/PFOR_II"/>
</dbReference>
<protein>
    <recommendedName>
        <fullName evidence="11">1-deoxy-D-xylulose-5-phosphate synthase</fullName>
        <ecNumber evidence="11">2.2.1.7</ecNumber>
    </recommendedName>
    <alternativeName>
        <fullName evidence="11">1-deoxyxylulose-5-phosphate synthase</fullName>
        <shortName evidence="11">DXP synthase</shortName>
        <shortName evidence="11">DXPS</shortName>
    </alternativeName>
</protein>
<sequence>MTTNKQESLLEQIHFPSDLRNLSADRLEDVCAELRRYIIDVLSKTPGHLGANLGTVELAVALHYVFDTPHDRIVWDVGHQAYGHKILTGRRDAFRTLRQYKGISGFPNPKESEYDAFIAGHASNSISAALGMATAFEINNEPGRHVVAVIGDGAMTGGLAFEGLNNASANPNNLLIILNDNDMSIDNSVGGLSRYLVDITTSQTYNKIRYDVYRKLRKLNLVSEDRRENILRFNNSLKALINRQHNLFEGFSIRYFGPVDGHDVNNLVQKLKDIKDMQGPKLLHLKTRKGKGFEPAEQSAIEWHAPGCFDKETGKRIIPARLNQPQLYQDVFGHTLVELAEKDKRIVGITPAMPTGCSMGFMMKAFPDRAFDVGIAEGHAVTFSAGLAKEGMIPFCNIYSSFMQRGYDEVIHDVAILKLHVIFCLDRAGLVGEDGMTHHGAFDLAYLRPIPNLVISSPLNEIDLRNLMYTAYQTPDGPFVIRYPRGKGELENWQNTMELLPIGKGRQLHEGSDVAVLSIGSIGNEVIKAIKMAEKEGISVAHYDMIFLKPLDEALLHDIGKRFAHIITVENGTVIGGLGTAVAEFMCEHGYTPRIRRIGIPDAFIEHGSIPELFRQCGMDAESILQTLRLTRKENKQAVIEI</sequence>
<evidence type="ECO:0000256" key="3">
    <source>
        <dbReference type="ARBA" id="ARBA00011738"/>
    </source>
</evidence>
<dbReference type="SUPFAM" id="SSF52922">
    <property type="entry name" value="TK C-terminal domain-like"/>
    <property type="match status" value="1"/>
</dbReference>
<dbReference type="PANTHER" id="PTHR43322">
    <property type="entry name" value="1-D-DEOXYXYLULOSE 5-PHOSPHATE SYNTHASE-RELATED"/>
    <property type="match status" value="1"/>
</dbReference>
<feature type="binding site" evidence="11">
    <location>
        <position position="79"/>
    </location>
    <ligand>
        <name>thiamine diphosphate</name>
        <dbReference type="ChEBI" id="CHEBI:58937"/>
    </ligand>
</feature>
<proteinExistence type="inferred from homology"/>
<dbReference type="GO" id="GO:0016114">
    <property type="term" value="P:terpenoid biosynthetic process"/>
    <property type="evidence" value="ECO:0007669"/>
    <property type="project" value="UniProtKB-UniRule"/>
</dbReference>
<comment type="cofactor">
    <cofactor evidence="11">
        <name>thiamine diphosphate</name>
        <dbReference type="ChEBI" id="CHEBI:58937"/>
    </cofactor>
    <text evidence="11">Binds 1 thiamine pyrophosphate per subunit.</text>
</comment>
<dbReference type="Proteomes" id="UP000182057">
    <property type="component" value="Unassembled WGS sequence"/>
</dbReference>
<dbReference type="InterPro" id="IPR033248">
    <property type="entry name" value="Transketolase_C"/>
</dbReference>
<dbReference type="GO" id="GO:0000287">
    <property type="term" value="F:magnesium ion binding"/>
    <property type="evidence" value="ECO:0007669"/>
    <property type="project" value="UniProtKB-UniRule"/>
</dbReference>
<dbReference type="GO" id="GO:0005829">
    <property type="term" value="C:cytosol"/>
    <property type="evidence" value="ECO:0007669"/>
    <property type="project" value="TreeGrafter"/>
</dbReference>
<keyword evidence="4 11" id="KW-0808">Transferase</keyword>
<dbReference type="CDD" id="cd07033">
    <property type="entry name" value="TPP_PYR_DXS_TK_like"/>
    <property type="match status" value="1"/>
</dbReference>
<feature type="domain" description="Transketolase-like pyrimidine-binding" evidence="12">
    <location>
        <begin position="326"/>
        <end position="491"/>
    </location>
</feature>
<accession>A0A1D3UF86</accession>